<evidence type="ECO:0000256" key="2">
    <source>
        <dbReference type="SAM" id="Phobius"/>
    </source>
</evidence>
<protein>
    <submittedName>
        <fullName evidence="3">Uncharacterized protein</fullName>
    </submittedName>
</protein>
<reference evidence="3 4" key="1">
    <citation type="journal article" date="2019" name="Genome Biol. Evol.">
        <title>Insights into the evolution of the New World diploid cottons (Gossypium, subgenus Houzingenia) based on genome sequencing.</title>
        <authorList>
            <person name="Grover C.E."/>
            <person name="Arick M.A. 2nd"/>
            <person name="Thrash A."/>
            <person name="Conover J.L."/>
            <person name="Sanders W.S."/>
            <person name="Peterson D.G."/>
            <person name="Frelichowski J.E."/>
            <person name="Scheffler J.A."/>
            <person name="Scheffler B.E."/>
            <person name="Wendel J.F."/>
        </authorList>
    </citation>
    <scope>NUCLEOTIDE SEQUENCE [LARGE SCALE GENOMIC DNA]</scope>
    <source>
        <strain evidence="3">27</strain>
        <tissue evidence="3">Leaf</tissue>
    </source>
</reference>
<keyword evidence="2" id="KW-0472">Membrane</keyword>
<dbReference type="Proteomes" id="UP000593561">
    <property type="component" value="Unassembled WGS sequence"/>
</dbReference>
<keyword evidence="2" id="KW-1133">Transmembrane helix</keyword>
<comment type="caution">
    <text evidence="3">The sequence shown here is derived from an EMBL/GenBank/DDBJ whole genome shotgun (WGS) entry which is preliminary data.</text>
</comment>
<proteinExistence type="predicted"/>
<organism evidence="3 4">
    <name type="scientific">Gossypium davidsonii</name>
    <name type="common">Davidson's cotton</name>
    <name type="synonym">Gossypium klotzschianum subsp. davidsonii</name>
    <dbReference type="NCBI Taxonomy" id="34287"/>
    <lineage>
        <taxon>Eukaryota</taxon>
        <taxon>Viridiplantae</taxon>
        <taxon>Streptophyta</taxon>
        <taxon>Embryophyta</taxon>
        <taxon>Tracheophyta</taxon>
        <taxon>Spermatophyta</taxon>
        <taxon>Magnoliopsida</taxon>
        <taxon>eudicotyledons</taxon>
        <taxon>Gunneridae</taxon>
        <taxon>Pentapetalae</taxon>
        <taxon>rosids</taxon>
        <taxon>malvids</taxon>
        <taxon>Malvales</taxon>
        <taxon>Malvaceae</taxon>
        <taxon>Malvoideae</taxon>
        <taxon>Gossypium</taxon>
    </lineage>
</organism>
<evidence type="ECO:0000313" key="3">
    <source>
        <dbReference type="EMBL" id="MBA0620970.1"/>
    </source>
</evidence>
<accession>A0A7J8S592</accession>
<evidence type="ECO:0000313" key="4">
    <source>
        <dbReference type="Proteomes" id="UP000593561"/>
    </source>
</evidence>
<feature type="region of interest" description="Disordered" evidence="1">
    <location>
        <begin position="166"/>
        <end position="189"/>
    </location>
</feature>
<keyword evidence="4" id="KW-1185">Reference proteome</keyword>
<sequence>MEFFSFPFVERIKRKAEGKWWEWKGNREVLVSKKGRKKVKGDERREKMGGRTLIWEKPNDGGIVSGAFMLGFIPDFYLSTSRRALVRFTEWECLAHQGKGSLSGQMLTFPWWVRRSPPVDPLKTFREWQFNYVAMVRLMYVLVGIFFLLMLHISIPSMSSSAENFPEGDGYSEERQFTSKPKPKRHQSIKATLTFPKLIKDFRTP</sequence>
<feature type="transmembrane region" description="Helical" evidence="2">
    <location>
        <begin position="132"/>
        <end position="155"/>
    </location>
</feature>
<gene>
    <name evidence="3" type="ORF">Godav_006632</name>
</gene>
<evidence type="ECO:0000256" key="1">
    <source>
        <dbReference type="SAM" id="MobiDB-lite"/>
    </source>
</evidence>
<dbReference type="AlphaFoldDB" id="A0A7J8S592"/>
<dbReference type="EMBL" id="JABFAC010000008">
    <property type="protein sequence ID" value="MBA0620970.1"/>
    <property type="molecule type" value="Genomic_DNA"/>
</dbReference>
<keyword evidence="2" id="KW-0812">Transmembrane</keyword>
<name>A0A7J8S592_GOSDV</name>